<dbReference type="PANTHER" id="PTHR43669">
    <property type="entry name" value="5-KETO-D-GLUCONATE 5-REDUCTASE"/>
    <property type="match status" value="1"/>
</dbReference>
<organism evidence="3 4">
    <name type="scientific">Enterovirga rhinocerotis</name>
    <dbReference type="NCBI Taxonomy" id="1339210"/>
    <lineage>
        <taxon>Bacteria</taxon>
        <taxon>Pseudomonadati</taxon>
        <taxon>Pseudomonadota</taxon>
        <taxon>Alphaproteobacteria</taxon>
        <taxon>Hyphomicrobiales</taxon>
        <taxon>Methylobacteriaceae</taxon>
        <taxon>Enterovirga</taxon>
    </lineage>
</organism>
<evidence type="ECO:0000313" key="3">
    <source>
        <dbReference type="EMBL" id="TDR89048.1"/>
    </source>
</evidence>
<evidence type="ECO:0000313" key="4">
    <source>
        <dbReference type="Proteomes" id="UP000295122"/>
    </source>
</evidence>
<dbReference type="InterPro" id="IPR020904">
    <property type="entry name" value="Sc_DH/Rdtase_CS"/>
</dbReference>
<proteinExistence type="inferred from homology"/>
<dbReference type="GO" id="GO:0016491">
    <property type="term" value="F:oxidoreductase activity"/>
    <property type="evidence" value="ECO:0007669"/>
    <property type="project" value="UniProtKB-KW"/>
</dbReference>
<evidence type="ECO:0000256" key="1">
    <source>
        <dbReference type="ARBA" id="ARBA00006484"/>
    </source>
</evidence>
<comment type="similarity">
    <text evidence="1">Belongs to the short-chain dehydrogenases/reductases (SDR) family.</text>
</comment>
<keyword evidence="2" id="KW-0560">Oxidoreductase</keyword>
<dbReference type="RefSeq" id="WP_133772450.1">
    <property type="nucleotide sequence ID" value="NZ_SNZR01000014.1"/>
</dbReference>
<dbReference type="AlphaFoldDB" id="A0A4R7BTH2"/>
<evidence type="ECO:0000256" key="2">
    <source>
        <dbReference type="ARBA" id="ARBA00023002"/>
    </source>
</evidence>
<dbReference type="InterPro" id="IPR002347">
    <property type="entry name" value="SDR_fam"/>
</dbReference>
<protein>
    <submittedName>
        <fullName evidence="3">Short-subunit dehydrogenase</fullName>
    </submittedName>
</protein>
<dbReference type="Gene3D" id="3.40.50.720">
    <property type="entry name" value="NAD(P)-binding Rossmann-like Domain"/>
    <property type="match status" value="1"/>
</dbReference>
<gene>
    <name evidence="3" type="ORF">EV668_3533</name>
</gene>
<dbReference type="PROSITE" id="PS00061">
    <property type="entry name" value="ADH_SHORT"/>
    <property type="match status" value="1"/>
</dbReference>
<dbReference type="EMBL" id="SNZR01000014">
    <property type="protein sequence ID" value="TDR89048.1"/>
    <property type="molecule type" value="Genomic_DNA"/>
</dbReference>
<dbReference type="PANTHER" id="PTHR43669:SF3">
    <property type="entry name" value="ALCOHOL DEHYDROGENASE, PUTATIVE (AFU_ORTHOLOGUE AFUA_3G03445)-RELATED"/>
    <property type="match status" value="1"/>
</dbReference>
<dbReference type="Pfam" id="PF00106">
    <property type="entry name" value="adh_short"/>
    <property type="match status" value="1"/>
</dbReference>
<keyword evidence="4" id="KW-1185">Reference proteome</keyword>
<dbReference type="OrthoDB" id="210852at2"/>
<dbReference type="SUPFAM" id="SSF51735">
    <property type="entry name" value="NAD(P)-binding Rossmann-fold domains"/>
    <property type="match status" value="1"/>
</dbReference>
<comment type="caution">
    <text evidence="3">The sequence shown here is derived from an EMBL/GenBank/DDBJ whole genome shotgun (WGS) entry which is preliminary data.</text>
</comment>
<dbReference type="InterPro" id="IPR036291">
    <property type="entry name" value="NAD(P)-bd_dom_sf"/>
</dbReference>
<sequence>MKVAGQVVVVTGGASGIGRALAERFAAEGAAAVVVADLDGPGAEAVARTIGGAGFACDVSREADLLHVIDETERRFGPIGLFCSNAGILTGLDPRSENPAGYPDSDWMQAWSVNVMAHIRAARALVPRMKARGGGWFLHTVSAAGLLSQVGSAIYSTTKHAAIGFAENLAISHRDDGIRVAVLCPQGVDTAMLRGGNAGPASFDGVLTPDAVAEAAVRGLEAETFLILPHPEVLGYMRRKTDDYDRWLGGMVKLQRLMRESDTKAG</sequence>
<dbReference type="PRINTS" id="PR00081">
    <property type="entry name" value="GDHRDH"/>
</dbReference>
<dbReference type="Proteomes" id="UP000295122">
    <property type="component" value="Unassembled WGS sequence"/>
</dbReference>
<name>A0A4R7BTH2_9HYPH</name>
<dbReference type="CDD" id="cd05233">
    <property type="entry name" value="SDR_c"/>
    <property type="match status" value="1"/>
</dbReference>
<reference evidence="3 4" key="1">
    <citation type="submission" date="2019-03" db="EMBL/GenBank/DDBJ databases">
        <title>Genomic Encyclopedia of Type Strains, Phase IV (KMG-IV): sequencing the most valuable type-strain genomes for metagenomic binning, comparative biology and taxonomic classification.</title>
        <authorList>
            <person name="Goeker M."/>
        </authorList>
    </citation>
    <scope>NUCLEOTIDE SEQUENCE [LARGE SCALE GENOMIC DNA]</scope>
    <source>
        <strain evidence="3 4">DSM 25903</strain>
    </source>
</reference>
<accession>A0A4R7BTH2</accession>